<dbReference type="OrthoDB" id="5988590at2759"/>
<accession>A0A9X0DAH8</accession>
<proteinExistence type="predicted"/>
<dbReference type="EMBL" id="MU825405">
    <property type="protein sequence ID" value="KAJ7391588.1"/>
    <property type="molecule type" value="Genomic_DNA"/>
</dbReference>
<keyword evidence="2" id="KW-1185">Reference proteome</keyword>
<reference evidence="1" key="1">
    <citation type="submission" date="2023-01" db="EMBL/GenBank/DDBJ databases">
        <title>Genome assembly of the deep-sea coral Lophelia pertusa.</title>
        <authorList>
            <person name="Herrera S."/>
            <person name="Cordes E."/>
        </authorList>
    </citation>
    <scope>NUCLEOTIDE SEQUENCE</scope>
    <source>
        <strain evidence="1">USNM1676648</strain>
        <tissue evidence="1">Polyp</tissue>
    </source>
</reference>
<dbReference type="AlphaFoldDB" id="A0A9X0DAH8"/>
<gene>
    <name evidence="1" type="ORF">OS493_017285</name>
</gene>
<sequence>MARVHKSHNNIQRRNHDILLPSYKIQSKQIQDGKLFSSEDVKNVRDLFIFGEKHCEPKSFGKMEAWIDEESRKTKRIKRNFRHSGNFLRSLRAEASNEATYKFVPSPEFKPGSYFLLPESSPGLEYDAARLDRYVPSYTYIKPTDQLCRNNIMRKEFCEVVGKEMCVDCNGGKLRQRFNHKMDSLYPFLEYDKDKRPYGYCPRAIRLTEPLPSRVELRPKSLNLHGRERTVLNGDVRRIRRDECNSDTPIKVFIKPRPYTS</sequence>
<evidence type="ECO:0000313" key="2">
    <source>
        <dbReference type="Proteomes" id="UP001163046"/>
    </source>
</evidence>
<organism evidence="1 2">
    <name type="scientific">Desmophyllum pertusum</name>
    <dbReference type="NCBI Taxonomy" id="174260"/>
    <lineage>
        <taxon>Eukaryota</taxon>
        <taxon>Metazoa</taxon>
        <taxon>Cnidaria</taxon>
        <taxon>Anthozoa</taxon>
        <taxon>Hexacorallia</taxon>
        <taxon>Scleractinia</taxon>
        <taxon>Caryophylliina</taxon>
        <taxon>Caryophylliidae</taxon>
        <taxon>Desmophyllum</taxon>
    </lineage>
</organism>
<protein>
    <submittedName>
        <fullName evidence="1">Uncharacterized protein</fullName>
    </submittedName>
</protein>
<name>A0A9X0DAH8_9CNID</name>
<comment type="caution">
    <text evidence="1">The sequence shown here is derived from an EMBL/GenBank/DDBJ whole genome shotgun (WGS) entry which is preliminary data.</text>
</comment>
<evidence type="ECO:0000313" key="1">
    <source>
        <dbReference type="EMBL" id="KAJ7391588.1"/>
    </source>
</evidence>
<dbReference type="Proteomes" id="UP001163046">
    <property type="component" value="Unassembled WGS sequence"/>
</dbReference>